<evidence type="ECO:0000313" key="2">
    <source>
        <dbReference type="EMBL" id="AQS42013.1"/>
    </source>
</evidence>
<reference evidence="2 3" key="2">
    <citation type="journal article" date="2016" name="Sci. Rep.">
        <title>The genome of Rhizobiales bacteria in predatory ants reveals urease gene functions but no genes for nitrogen fixation.</title>
        <authorList>
            <person name="Neuvonen M.M."/>
            <person name="Tamarit D."/>
            <person name="Naslund K."/>
            <person name="Liebig J."/>
            <person name="Feldhaar H."/>
            <person name="Moran N.A."/>
            <person name="Guy L."/>
            <person name="Andersson S.G."/>
        </authorList>
    </citation>
    <scope>NUCLEOTIDE SEQUENCE [LARGE SCALE GENOMIC DNA]</scope>
    <source>
        <strain evidence="2 3">Hsal</strain>
    </source>
</reference>
<dbReference type="Proteomes" id="UP000188912">
    <property type="component" value="Chromosome"/>
</dbReference>
<protein>
    <submittedName>
        <fullName evidence="2">Uncharacterized protein</fullName>
    </submittedName>
</protein>
<evidence type="ECO:0000256" key="1">
    <source>
        <dbReference type="SAM" id="Phobius"/>
    </source>
</evidence>
<reference evidence="2 3" key="1">
    <citation type="journal article" date="2010" name="Science">
        <title>Genomic comparison of the ants Camponotus floridanus and Harpegnathos saltator.</title>
        <authorList>
            <person name="Bonasio R."/>
            <person name="Zhang G."/>
            <person name="Ye C."/>
            <person name="Mutti N.S."/>
            <person name="Fang X."/>
            <person name="Qin N."/>
            <person name="Donahue G."/>
            <person name="Yang P."/>
            <person name="Li Q."/>
            <person name="Li C."/>
            <person name="Zhang P."/>
            <person name="Huang Z."/>
            <person name="Berger S.L."/>
            <person name="Reinberg D."/>
            <person name="Wang J."/>
            <person name="Liebig J."/>
        </authorList>
    </citation>
    <scope>NUCLEOTIDE SEQUENCE [LARGE SCALE GENOMIC DNA]</scope>
    <source>
        <strain evidence="2 3">Hsal</strain>
    </source>
</reference>
<gene>
    <name evidence="2" type="ORF">BHV28_13300</name>
</gene>
<feature type="transmembrane region" description="Helical" evidence="1">
    <location>
        <begin position="6"/>
        <end position="25"/>
    </location>
</feature>
<dbReference type="EMBL" id="CP017315">
    <property type="protein sequence ID" value="AQS42013.1"/>
    <property type="molecule type" value="Genomic_DNA"/>
</dbReference>
<name>A0A1U9JVY4_9HYPH</name>
<proteinExistence type="predicted"/>
<keyword evidence="1" id="KW-1133">Transmembrane helix</keyword>
<dbReference type="KEGG" id="thd:BHV28_13300"/>
<keyword evidence="1" id="KW-0472">Membrane</keyword>
<dbReference type="AlphaFoldDB" id="A0A1U9JVY4"/>
<sequence>MTVFRTRDIIMVLLMMIAAAMTYMVKYDAQRRTQDVRQIERRIETERDTIQLLYADWALMTQPARLQQLVTQYQDQLGLQVIVPGQIVKADDIPVRVPDAIDTIIKGSDKLIAGAGGRRETDSMHTGSIRP</sequence>
<keyword evidence="1" id="KW-0812">Transmembrane</keyword>
<evidence type="ECO:0000313" key="3">
    <source>
        <dbReference type="Proteomes" id="UP000188912"/>
    </source>
</evidence>
<accession>A0A1U9JVY4</accession>
<dbReference type="STRING" id="1902579.BHV28_13300"/>
<organism evidence="2 3">
    <name type="scientific">Candidatus Tokpelaia hoelldobleri</name>
    <dbReference type="NCBI Taxonomy" id="1902579"/>
    <lineage>
        <taxon>Bacteria</taxon>
        <taxon>Pseudomonadati</taxon>
        <taxon>Pseudomonadota</taxon>
        <taxon>Alphaproteobacteria</taxon>
        <taxon>Hyphomicrobiales</taxon>
        <taxon>Candidatus Tokpelaia</taxon>
    </lineage>
</organism>
<keyword evidence="3" id="KW-1185">Reference proteome</keyword>